<proteinExistence type="predicted"/>
<name>A0ABR7IZB2_9FLAO</name>
<reference evidence="1 2" key="1">
    <citation type="submission" date="2020-08" db="EMBL/GenBank/DDBJ databases">
        <title>Description of novel Flavobacterium F-408 isolate.</title>
        <authorList>
            <person name="Saticioglu I.B."/>
            <person name="Duman M."/>
            <person name="Altun S."/>
        </authorList>
    </citation>
    <scope>NUCLEOTIDE SEQUENCE [LARGE SCALE GENOMIC DNA]</scope>
    <source>
        <strain evidence="1 2">F-408</strain>
    </source>
</reference>
<evidence type="ECO:0000313" key="2">
    <source>
        <dbReference type="Proteomes" id="UP000605990"/>
    </source>
</evidence>
<dbReference type="RefSeq" id="WP_166129336.1">
    <property type="nucleotide sequence ID" value="NZ_JAANOQ010000006.1"/>
</dbReference>
<accession>A0ABR7IZB2</accession>
<organism evidence="1 2">
    <name type="scientific">Flavobacterium bernardetii</name>
    <dbReference type="NCBI Taxonomy" id="2813823"/>
    <lineage>
        <taxon>Bacteria</taxon>
        <taxon>Pseudomonadati</taxon>
        <taxon>Bacteroidota</taxon>
        <taxon>Flavobacteriia</taxon>
        <taxon>Flavobacteriales</taxon>
        <taxon>Flavobacteriaceae</taxon>
        <taxon>Flavobacterium</taxon>
    </lineage>
</organism>
<dbReference type="Proteomes" id="UP000605990">
    <property type="component" value="Unassembled WGS sequence"/>
</dbReference>
<keyword evidence="2" id="KW-1185">Reference proteome</keyword>
<sequence>MIVNIQSESDDRSTDDVITWIKHLFTHIELNCIFGEINVNDINIGLSNKGITYKLGKYEVNEKSTFWYRRGIVDFNRNKICSDLKIEKNYN</sequence>
<protein>
    <submittedName>
        <fullName evidence="1">Uncharacterized protein</fullName>
    </submittedName>
</protein>
<comment type="caution">
    <text evidence="1">The sequence shown here is derived from an EMBL/GenBank/DDBJ whole genome shotgun (WGS) entry which is preliminary data.</text>
</comment>
<dbReference type="EMBL" id="JACRUN010000005">
    <property type="protein sequence ID" value="MBC5835102.1"/>
    <property type="molecule type" value="Genomic_DNA"/>
</dbReference>
<gene>
    <name evidence="1" type="ORF">H8R27_09410</name>
</gene>
<evidence type="ECO:0000313" key="1">
    <source>
        <dbReference type="EMBL" id="MBC5835102.1"/>
    </source>
</evidence>